<name>A0A194VBD1_CYTMA</name>
<dbReference type="Proteomes" id="UP000078576">
    <property type="component" value="Unassembled WGS sequence"/>
</dbReference>
<feature type="compositionally biased region" description="Basic and acidic residues" evidence="1">
    <location>
        <begin position="289"/>
        <end position="299"/>
    </location>
</feature>
<evidence type="ECO:0000256" key="1">
    <source>
        <dbReference type="SAM" id="MobiDB-lite"/>
    </source>
</evidence>
<proteinExistence type="predicted"/>
<sequence length="305" mass="33457">MSLYYSEKHYHPRRHSPPPVMMLVRRTKSRETHKPPSTTTATPPARKPPTVATGQATNDESVEKVSQPPCQIWSKWEPIQYSQWEGHWRARARPDGGWIYQFTKDFITIFEQCPTEIASPTQSQSWSTASTTASESVLSGEAVALATTSCASSQSRPSEAPPPSISADRCVCNCALCYHAAWLALSYALTTTGSRDSKDKSTTAEVASTEAAVAPTTTMEAQEGSCNHGHSQYHGASAAASRTMKSDGHGPHGSAPTRAVHHSHQSNKTSRRPKKIGEIVRADKKKKNDPKTIVDRWNWEWDGSA</sequence>
<protein>
    <submittedName>
        <fullName evidence="2">Uncharacterized protein</fullName>
    </submittedName>
</protein>
<keyword evidence="3" id="KW-1185">Reference proteome</keyword>
<feature type="region of interest" description="Disordered" evidence="1">
    <location>
        <begin position="1"/>
        <end position="67"/>
    </location>
</feature>
<feature type="compositionally biased region" description="Low complexity" evidence="1">
    <location>
        <begin position="35"/>
        <end position="53"/>
    </location>
</feature>
<accession>A0A194VBD1</accession>
<feature type="compositionally biased region" description="Basic residues" evidence="1">
    <location>
        <begin position="259"/>
        <end position="274"/>
    </location>
</feature>
<reference evidence="3" key="1">
    <citation type="submission" date="2014-12" db="EMBL/GenBank/DDBJ databases">
        <title>Genome Sequence of Valsa Canker Pathogens Uncovers a Specific Adaption of Colonization on Woody Bark.</title>
        <authorList>
            <person name="Yin Z."/>
            <person name="Liu H."/>
            <person name="Gao X."/>
            <person name="Li Z."/>
            <person name="Song N."/>
            <person name="Ke X."/>
            <person name="Dai Q."/>
            <person name="Wu Y."/>
            <person name="Sun Y."/>
            <person name="Xu J.-R."/>
            <person name="Kang Z.K."/>
            <person name="Wang L."/>
            <person name="Huang L."/>
        </authorList>
    </citation>
    <scope>NUCLEOTIDE SEQUENCE [LARGE SCALE GENOMIC DNA]</scope>
    <source>
        <strain evidence="3">SXYL134</strain>
    </source>
</reference>
<dbReference type="EMBL" id="KN714769">
    <property type="protein sequence ID" value="KUI61178.1"/>
    <property type="molecule type" value="Genomic_DNA"/>
</dbReference>
<dbReference type="OrthoDB" id="5244262at2759"/>
<feature type="region of interest" description="Disordered" evidence="1">
    <location>
        <begin position="193"/>
        <end position="305"/>
    </location>
</feature>
<organism evidence="2 3">
    <name type="scientific">Cytospora mali</name>
    <name type="common">Apple Valsa canker fungus</name>
    <name type="synonym">Valsa mali</name>
    <dbReference type="NCBI Taxonomy" id="578113"/>
    <lineage>
        <taxon>Eukaryota</taxon>
        <taxon>Fungi</taxon>
        <taxon>Dikarya</taxon>
        <taxon>Ascomycota</taxon>
        <taxon>Pezizomycotina</taxon>
        <taxon>Sordariomycetes</taxon>
        <taxon>Sordariomycetidae</taxon>
        <taxon>Diaporthales</taxon>
        <taxon>Cytosporaceae</taxon>
        <taxon>Cytospora</taxon>
    </lineage>
</organism>
<evidence type="ECO:0000313" key="2">
    <source>
        <dbReference type="EMBL" id="KUI61178.1"/>
    </source>
</evidence>
<gene>
    <name evidence="2" type="ORF">VP1G_11198</name>
</gene>
<dbReference type="AlphaFoldDB" id="A0A194VBD1"/>
<evidence type="ECO:0000313" key="3">
    <source>
        <dbReference type="Proteomes" id="UP000078576"/>
    </source>
</evidence>
<feature type="compositionally biased region" description="Low complexity" evidence="1">
    <location>
        <begin position="203"/>
        <end position="218"/>
    </location>
</feature>